<dbReference type="InterPro" id="IPR036162">
    <property type="entry name" value="Resolvase-like_N_sf"/>
</dbReference>
<dbReference type="Pfam" id="PF00239">
    <property type="entry name" value="Resolvase"/>
    <property type="match status" value="1"/>
</dbReference>
<name>A0A1M5R8D2_9BRAD</name>
<dbReference type="OrthoDB" id="7735915at2"/>
<proteinExistence type="predicted"/>
<dbReference type="InterPro" id="IPR038109">
    <property type="entry name" value="DNA_bind_recomb_sf"/>
</dbReference>
<dbReference type="InterPro" id="IPR011109">
    <property type="entry name" value="DNA_bind_recombinase_dom"/>
</dbReference>
<dbReference type="PANTHER" id="PTHR30461:SF23">
    <property type="entry name" value="DNA RECOMBINASE-RELATED"/>
    <property type="match status" value="1"/>
</dbReference>
<organism evidence="2 3">
    <name type="scientific">Bradyrhizobium erythrophlei</name>
    <dbReference type="NCBI Taxonomy" id="1437360"/>
    <lineage>
        <taxon>Bacteria</taxon>
        <taxon>Pseudomonadati</taxon>
        <taxon>Pseudomonadota</taxon>
        <taxon>Alphaproteobacteria</taxon>
        <taxon>Hyphomicrobiales</taxon>
        <taxon>Nitrobacteraceae</taxon>
        <taxon>Bradyrhizobium</taxon>
    </lineage>
</organism>
<reference evidence="2 3" key="1">
    <citation type="submission" date="2016-11" db="EMBL/GenBank/DDBJ databases">
        <authorList>
            <person name="Jaros S."/>
            <person name="Januszkiewicz K."/>
            <person name="Wedrychowicz H."/>
        </authorList>
    </citation>
    <scope>NUCLEOTIDE SEQUENCE [LARGE SCALE GENOMIC DNA]</scope>
    <source>
        <strain evidence="2 3">GAS242</strain>
    </source>
</reference>
<feature type="domain" description="Resolvase/invertase-type recombinase catalytic" evidence="1">
    <location>
        <begin position="22"/>
        <end position="173"/>
    </location>
</feature>
<dbReference type="FunFam" id="3.40.50.1390:FF:000008">
    <property type="entry name" value="DNA recombinase"/>
    <property type="match status" value="1"/>
</dbReference>
<dbReference type="SMART" id="SM00857">
    <property type="entry name" value="Resolvase"/>
    <property type="match status" value="1"/>
</dbReference>
<evidence type="ECO:0000259" key="1">
    <source>
        <dbReference type="SMART" id="SM00857"/>
    </source>
</evidence>
<dbReference type="InterPro" id="IPR050639">
    <property type="entry name" value="SSR_resolvase"/>
</dbReference>
<dbReference type="RefSeq" id="WP_079569339.1">
    <property type="nucleotide sequence ID" value="NZ_LT670818.1"/>
</dbReference>
<gene>
    <name evidence="2" type="ORF">SAMN05444169_6405</name>
</gene>
<dbReference type="PANTHER" id="PTHR30461">
    <property type="entry name" value="DNA-INVERTASE FROM LAMBDOID PROPHAGE"/>
    <property type="match status" value="1"/>
</dbReference>
<dbReference type="EMBL" id="LT670818">
    <property type="protein sequence ID" value="SHH22491.1"/>
    <property type="molecule type" value="Genomic_DNA"/>
</dbReference>
<evidence type="ECO:0000313" key="3">
    <source>
        <dbReference type="Proteomes" id="UP000190675"/>
    </source>
</evidence>
<dbReference type="AlphaFoldDB" id="A0A1M5R8D2"/>
<accession>A0A1M5R8D2</accession>
<sequence length="531" mass="60172">MVNSLVVRKSTSIAKRDKALRAAQYVRMSTHDQRYSIQNQAATIAVYAQQNSLTIVRTYVDEGRSGLRIKNRAGLTKLIEDVSSGHADFDHILIYDVSRWGRFQDVDESAYYEFICKKNGFKVVYCAEQFSNDGSLLSNIAKNIKRAMAGEWSRELGVKVHAGQARIASLGYRVGGPVGFGLRRELIDETHKSRGQLSKGQHKALKTDRVKLVLGSDEERAIVGWIFHAFTTDRLSFTEIARRLNRNRVPCGDKGRWTDGKVRTILANENYVGNLVYNRTSRRLGQKLIANPSNQWVRRNGVIEAVVDSNLFARAQKMLTERRLELSEDEMLRRLRLLLHRKGRLCRSLIDDTPGMPSVSALVMHFGTLRAAFERIGYVTKRDCNWIDSRDAWAEVTRKHAAYVAEVLASKGAAHAPDIAAIDHTVKANGKPKITFLVARQAKKRKPGHAAQWRVYRRHKLAADVLAVLRLDAANCEIADCVLVPSSLMKKRYLRFTSVVDFPAVRIETVAELVQTLKMRLMNLKVYERQL</sequence>
<dbReference type="Proteomes" id="UP000190675">
    <property type="component" value="Chromosome I"/>
</dbReference>
<dbReference type="Gene3D" id="3.40.50.1390">
    <property type="entry name" value="Resolvase, N-terminal catalytic domain"/>
    <property type="match status" value="1"/>
</dbReference>
<dbReference type="GO" id="GO:0003677">
    <property type="term" value="F:DNA binding"/>
    <property type="evidence" value="ECO:0007669"/>
    <property type="project" value="InterPro"/>
</dbReference>
<dbReference type="GO" id="GO:0000150">
    <property type="term" value="F:DNA strand exchange activity"/>
    <property type="evidence" value="ECO:0007669"/>
    <property type="project" value="InterPro"/>
</dbReference>
<dbReference type="CDD" id="cd00338">
    <property type="entry name" value="Ser_Recombinase"/>
    <property type="match status" value="1"/>
</dbReference>
<evidence type="ECO:0000313" key="2">
    <source>
        <dbReference type="EMBL" id="SHH22491.1"/>
    </source>
</evidence>
<dbReference type="InterPro" id="IPR006119">
    <property type="entry name" value="Resolv_N"/>
</dbReference>
<dbReference type="Pfam" id="PF07508">
    <property type="entry name" value="Recombinase"/>
    <property type="match status" value="1"/>
</dbReference>
<dbReference type="SUPFAM" id="SSF53041">
    <property type="entry name" value="Resolvase-like"/>
    <property type="match status" value="1"/>
</dbReference>
<protein>
    <submittedName>
        <fullName evidence="2">Site-specific DNA recombinase</fullName>
    </submittedName>
</protein>
<dbReference type="Gene3D" id="3.90.1750.20">
    <property type="entry name" value="Putative Large Serine Recombinase, Chain B, Domain 2"/>
    <property type="match status" value="1"/>
</dbReference>